<dbReference type="OrthoDB" id="9803739at2"/>
<evidence type="ECO:0000313" key="4">
    <source>
        <dbReference type="Proteomes" id="UP000265750"/>
    </source>
</evidence>
<comment type="similarity">
    <text evidence="1">Belongs to the aspartate/glutamate racemases family.</text>
</comment>
<dbReference type="PANTHER" id="PTHR21198:SF7">
    <property type="entry name" value="ASPARTATE-GLUTAMATE RACEMASE FAMILY"/>
    <property type="match status" value="1"/>
</dbReference>
<dbReference type="InterPro" id="IPR004380">
    <property type="entry name" value="Asp_race"/>
</dbReference>
<protein>
    <submittedName>
        <fullName evidence="3">Amino acid racemase</fullName>
        <ecNumber evidence="3">5.1.1.-</ecNumber>
    </submittedName>
</protein>
<dbReference type="Gene3D" id="3.40.50.1860">
    <property type="match status" value="2"/>
</dbReference>
<evidence type="ECO:0000313" key="3">
    <source>
        <dbReference type="EMBL" id="RIY02759.1"/>
    </source>
</evidence>
<keyword evidence="4" id="KW-1185">Reference proteome</keyword>
<dbReference type="Pfam" id="PF01177">
    <property type="entry name" value="Asp_Glu_race"/>
    <property type="match status" value="1"/>
</dbReference>
<dbReference type="AlphaFoldDB" id="A0A3A1WNW3"/>
<sequence>MKRIGLIGGMSWESTAVYYRLLNEAVRGAGGPLDSADILLHSLNFADVVAQQKAGRWDLAGAMLADSAARLERAGADCVLICTNTMHLVSAAVAGAVSIPLIDIIAETGAALRAARARRPLLLATRYTMEHGFYADRLEAACGLRPLVPDAGDRETVHRVIFEELCAGRVLDASRRELMAIVERGVAAGADSVILGCTEIVLSLDPDALPVPGFDSTAIHAAAAARFALAGRDQLRERMVA</sequence>
<dbReference type="Proteomes" id="UP000265750">
    <property type="component" value="Unassembled WGS sequence"/>
</dbReference>
<proteinExistence type="inferred from homology"/>
<dbReference type="InterPro" id="IPR001920">
    <property type="entry name" value="Asp/Glu_race"/>
</dbReference>
<evidence type="ECO:0000256" key="1">
    <source>
        <dbReference type="ARBA" id="ARBA00007847"/>
    </source>
</evidence>
<gene>
    <name evidence="3" type="ORF">D3218_05265</name>
</gene>
<dbReference type="RefSeq" id="WP_119538836.1">
    <property type="nucleotide sequence ID" value="NZ_QYRN01000002.1"/>
</dbReference>
<dbReference type="EC" id="5.1.1.-" evidence="3"/>
<dbReference type="EMBL" id="QYRN01000002">
    <property type="protein sequence ID" value="RIY02759.1"/>
    <property type="molecule type" value="Genomic_DNA"/>
</dbReference>
<keyword evidence="2 3" id="KW-0413">Isomerase</keyword>
<accession>A0A3A1WNW3</accession>
<name>A0A3A1WNW3_9HYPH</name>
<dbReference type="InterPro" id="IPR015942">
    <property type="entry name" value="Asp/Glu/hydantoin_racemase"/>
</dbReference>
<dbReference type="NCBIfam" id="TIGR00035">
    <property type="entry name" value="asp_race"/>
    <property type="match status" value="1"/>
</dbReference>
<reference evidence="4" key="1">
    <citation type="submission" date="2018-09" db="EMBL/GenBank/DDBJ databases">
        <authorList>
            <person name="Tuo L."/>
        </authorList>
    </citation>
    <scope>NUCLEOTIDE SEQUENCE [LARGE SCALE GENOMIC DNA]</scope>
    <source>
        <strain evidence="4">M2BS4Y-1</strain>
    </source>
</reference>
<dbReference type="SUPFAM" id="SSF53681">
    <property type="entry name" value="Aspartate/glutamate racemase"/>
    <property type="match status" value="2"/>
</dbReference>
<comment type="caution">
    <text evidence="3">The sequence shown here is derived from an EMBL/GenBank/DDBJ whole genome shotgun (WGS) entry which is preliminary data.</text>
</comment>
<evidence type="ECO:0000256" key="2">
    <source>
        <dbReference type="ARBA" id="ARBA00023235"/>
    </source>
</evidence>
<dbReference type="PANTHER" id="PTHR21198">
    <property type="entry name" value="GLUTAMATE RACEMASE"/>
    <property type="match status" value="1"/>
</dbReference>
<organism evidence="3 4">
    <name type="scientific">Aureimonas flava</name>
    <dbReference type="NCBI Taxonomy" id="2320271"/>
    <lineage>
        <taxon>Bacteria</taxon>
        <taxon>Pseudomonadati</taxon>
        <taxon>Pseudomonadota</taxon>
        <taxon>Alphaproteobacteria</taxon>
        <taxon>Hyphomicrobiales</taxon>
        <taxon>Aurantimonadaceae</taxon>
        <taxon>Aureimonas</taxon>
    </lineage>
</organism>
<dbReference type="GO" id="GO:0047661">
    <property type="term" value="F:amino-acid racemase activity"/>
    <property type="evidence" value="ECO:0007669"/>
    <property type="project" value="InterPro"/>
</dbReference>